<comment type="caution">
    <text evidence="1">The sequence shown here is derived from an EMBL/GenBank/DDBJ whole genome shotgun (WGS) entry which is preliminary data.</text>
</comment>
<sequence length="137" mass="14639">MGKLLLKPIDLCGRLNAAIRLAGGVPQFARLHGLKVQLVRDTQSLKSISADVTKAVGLVPVLRYPVKAQAGRLATLGEVQEKLNSFVTRHTTQRAAAMALGISEGSLSNIQNARRGFTPVLSALGFDLPVTRFVVLP</sequence>
<reference evidence="2" key="1">
    <citation type="submission" date="2014-06" db="EMBL/GenBank/DDBJ databases">
        <authorList>
            <person name="Winans N.J."/>
            <person name="Newell P.D."/>
            <person name="Douglas A.E."/>
        </authorList>
    </citation>
    <scope>NUCLEOTIDE SEQUENCE [LARGE SCALE GENOMIC DNA]</scope>
</reference>
<proteinExistence type="predicted"/>
<evidence type="ECO:0000313" key="2">
    <source>
        <dbReference type="Proteomes" id="UP000194931"/>
    </source>
</evidence>
<dbReference type="Proteomes" id="UP000194931">
    <property type="component" value="Unassembled WGS sequence"/>
</dbReference>
<evidence type="ECO:0000313" key="1">
    <source>
        <dbReference type="EMBL" id="OUJ11411.1"/>
    </source>
</evidence>
<name>A0A252BSL2_9PROT</name>
<gene>
    <name evidence="1" type="ORF">HK26_06105</name>
</gene>
<organism evidence="1 2">
    <name type="scientific">Acetobacter okinawensis</name>
    <dbReference type="NCBI Taxonomy" id="1076594"/>
    <lineage>
        <taxon>Bacteria</taxon>
        <taxon>Pseudomonadati</taxon>
        <taxon>Pseudomonadota</taxon>
        <taxon>Alphaproteobacteria</taxon>
        <taxon>Acetobacterales</taxon>
        <taxon>Acetobacteraceae</taxon>
        <taxon>Acetobacter</taxon>
    </lineage>
</organism>
<accession>A0A252BSL2</accession>
<keyword evidence="2" id="KW-1185">Reference proteome</keyword>
<dbReference type="AlphaFoldDB" id="A0A252BSL2"/>
<dbReference type="RefSeq" id="WP_086639743.1">
    <property type="nucleotide sequence ID" value="NZ_JOPJ01000028.1"/>
</dbReference>
<dbReference type="OrthoDB" id="7219908at2"/>
<protein>
    <submittedName>
        <fullName evidence="1">Uncharacterized protein</fullName>
    </submittedName>
</protein>
<dbReference type="EMBL" id="JOPJ01000028">
    <property type="protein sequence ID" value="OUJ11411.1"/>
    <property type="molecule type" value="Genomic_DNA"/>
</dbReference>